<organism evidence="1 2">
    <name type="scientific">Flavobacterium columnare</name>
    <dbReference type="NCBI Taxonomy" id="996"/>
    <lineage>
        <taxon>Bacteria</taxon>
        <taxon>Pseudomonadati</taxon>
        <taxon>Bacteroidota</taxon>
        <taxon>Flavobacteriia</taxon>
        <taxon>Flavobacteriales</taxon>
        <taxon>Flavobacteriaceae</taxon>
        <taxon>Flavobacterium</taxon>
    </lineage>
</organism>
<comment type="caution">
    <text evidence="1">The sequence shown here is derived from an EMBL/GenBank/DDBJ whole genome shotgun (WGS) entry which is preliminary data.</text>
</comment>
<dbReference type="AlphaFoldDB" id="A0A246GCU0"/>
<protein>
    <submittedName>
        <fullName evidence="1">NAD(P)-dependent oxidoreductase</fullName>
    </submittedName>
</protein>
<sequence>MIYKYNTISILGCGWLGLPLAENLVLKGLSIKGSTTSVNKLEVLEKLKIQPYLIQLFENRVTENISEFLKESDLLIIMIPPKLRKNNDENFIAKIQKIIPYIETSNISKVLFISSISVYGDTFKKVTITEKDIVIPSTEAGRQLLKVEQLLQKNQKFKTTILRLGGLIGEDRHPVIYLAGKENLENPEAAVNLISQTDCIQIIEKMIYSNTVWGNVFNAVAPFHPTRKEYYTDKAVQNNLKIPKFVNSDTQGKIIDSTLLIEKLPYEFNLDLY</sequence>
<dbReference type="Proteomes" id="UP000198034">
    <property type="component" value="Unassembled WGS sequence"/>
</dbReference>
<dbReference type="InterPro" id="IPR036291">
    <property type="entry name" value="NAD(P)-bd_dom_sf"/>
</dbReference>
<accession>A0A246GCU0</accession>
<proteinExistence type="predicted"/>
<dbReference type="EMBL" id="MTCY01000018">
    <property type="protein sequence ID" value="OWP77322.1"/>
    <property type="molecule type" value="Genomic_DNA"/>
</dbReference>
<name>A0A246GCU0_9FLAO</name>
<gene>
    <name evidence="1" type="ORF">BWK62_07860</name>
</gene>
<dbReference type="SUPFAM" id="SSF51735">
    <property type="entry name" value="NAD(P)-binding Rossmann-fold domains"/>
    <property type="match status" value="1"/>
</dbReference>
<evidence type="ECO:0000313" key="1">
    <source>
        <dbReference type="EMBL" id="OWP77322.1"/>
    </source>
</evidence>
<evidence type="ECO:0000313" key="2">
    <source>
        <dbReference type="Proteomes" id="UP000198034"/>
    </source>
</evidence>
<dbReference type="Gene3D" id="3.40.50.720">
    <property type="entry name" value="NAD(P)-binding Rossmann-like Domain"/>
    <property type="match status" value="1"/>
</dbReference>
<reference evidence="1 2" key="1">
    <citation type="journal article" date="2017" name="Infect. Genet. Evol.">
        <title>Comparative genome analysis of fish pathogen Flavobacterium columnare reveals extensive sequence diversity within the species.</title>
        <authorList>
            <person name="Kayansamruaj P."/>
            <person name="Dong H.T."/>
            <person name="Hirono I."/>
            <person name="Kondo H."/>
            <person name="Senapin S."/>
            <person name="Rodkhum C."/>
        </authorList>
    </citation>
    <scope>NUCLEOTIDE SEQUENCE [LARGE SCALE GENOMIC DNA]</scope>
    <source>
        <strain evidence="1 2">1214</strain>
    </source>
</reference>